<dbReference type="Gene3D" id="3.20.20.70">
    <property type="entry name" value="Aldolase class I"/>
    <property type="match status" value="1"/>
</dbReference>
<keyword evidence="1" id="KW-0732">Signal</keyword>
<feature type="chain" id="PRO_5031528942" description="Glycoside-hydrolase family GH114 TIM-barrel domain-containing protein" evidence="1">
    <location>
        <begin position="22"/>
        <end position="287"/>
    </location>
</feature>
<dbReference type="PANTHER" id="PTHR35273:SF2">
    <property type="entry name" value="ALPHA-GALACTOSIDASE"/>
    <property type="match status" value="1"/>
</dbReference>
<gene>
    <name evidence="3" type="ORF">FHX72_002629</name>
</gene>
<protein>
    <recommendedName>
        <fullName evidence="2">Glycoside-hydrolase family GH114 TIM-barrel domain-containing protein</fullName>
    </recommendedName>
</protein>
<evidence type="ECO:0000259" key="2">
    <source>
        <dbReference type="Pfam" id="PF03537"/>
    </source>
</evidence>
<proteinExistence type="predicted"/>
<evidence type="ECO:0000313" key="4">
    <source>
        <dbReference type="Proteomes" id="UP000545286"/>
    </source>
</evidence>
<dbReference type="PANTHER" id="PTHR35273">
    <property type="entry name" value="ALPHA-1,4 POLYGALACTOSAMINIDASE, PUTATIVE (AFU_ORTHOLOGUE AFUA_3G07890)-RELATED"/>
    <property type="match status" value="1"/>
</dbReference>
<keyword evidence="4" id="KW-1185">Reference proteome</keyword>
<comment type="caution">
    <text evidence="3">The sequence shown here is derived from an EMBL/GenBank/DDBJ whole genome shotgun (WGS) entry which is preliminary data.</text>
</comment>
<dbReference type="SUPFAM" id="SSF51445">
    <property type="entry name" value="(Trans)glycosidases"/>
    <property type="match status" value="1"/>
</dbReference>
<organism evidence="3 4">
    <name type="scientific">Pseudoclavibacter helvolus</name>
    <dbReference type="NCBI Taxonomy" id="255205"/>
    <lineage>
        <taxon>Bacteria</taxon>
        <taxon>Bacillati</taxon>
        <taxon>Actinomycetota</taxon>
        <taxon>Actinomycetes</taxon>
        <taxon>Micrococcales</taxon>
        <taxon>Microbacteriaceae</taxon>
        <taxon>Pseudoclavibacter</taxon>
    </lineage>
</organism>
<dbReference type="Proteomes" id="UP000545286">
    <property type="component" value="Unassembled WGS sequence"/>
</dbReference>
<dbReference type="PROSITE" id="PS51257">
    <property type="entry name" value="PROKAR_LIPOPROTEIN"/>
    <property type="match status" value="1"/>
</dbReference>
<dbReference type="InterPro" id="IPR013785">
    <property type="entry name" value="Aldolase_TIM"/>
</dbReference>
<feature type="domain" description="Glycoside-hydrolase family GH114 TIM-barrel" evidence="2">
    <location>
        <begin position="48"/>
        <end position="274"/>
    </location>
</feature>
<reference evidence="3 4" key="1">
    <citation type="submission" date="2020-08" db="EMBL/GenBank/DDBJ databases">
        <title>Sequencing the genomes of 1000 actinobacteria strains.</title>
        <authorList>
            <person name="Klenk H.-P."/>
        </authorList>
    </citation>
    <scope>NUCLEOTIDE SEQUENCE [LARGE SCALE GENOMIC DNA]</scope>
    <source>
        <strain evidence="3 4">DSM 20419</strain>
    </source>
</reference>
<dbReference type="InterPro" id="IPR004352">
    <property type="entry name" value="GH114_TIM-barrel"/>
</dbReference>
<feature type="signal peptide" evidence="1">
    <location>
        <begin position="1"/>
        <end position="21"/>
    </location>
</feature>
<dbReference type="InterPro" id="IPR017853">
    <property type="entry name" value="GH"/>
</dbReference>
<dbReference type="AlphaFoldDB" id="A0A7W4UQG2"/>
<evidence type="ECO:0000256" key="1">
    <source>
        <dbReference type="SAM" id="SignalP"/>
    </source>
</evidence>
<evidence type="ECO:0000313" key="3">
    <source>
        <dbReference type="EMBL" id="MBB2958483.1"/>
    </source>
</evidence>
<name>A0A7W4UQG2_9MICO</name>
<dbReference type="Pfam" id="PF03537">
    <property type="entry name" value="Glyco_hydro_114"/>
    <property type="match status" value="1"/>
</dbReference>
<accession>A0A7W4UQG2</accession>
<dbReference type="RefSeq" id="WP_183625598.1">
    <property type="nucleotide sequence ID" value="NZ_JACHWJ010000004.1"/>
</dbReference>
<sequence length="287" mass="30233">MRSLRAVPALLLVALALSACAESGAGGGAETDVDAPVAIELPPTSGVFDYQLGEPYEIEGGIDVVARDSSAAPEPDAYNICYVNGFQTQPGESGDWLAERADLLLRDSSGKPVIDPDWPDEYVLDPSTGEQRDGILDVMSPIIAGCAASGFEAVEIDNLDTFTRFDGIDEAGALELARAYVDAAHASGLAIGQKNAAELADLGREELGFDFAVTEECSAYGECASYSQAYGEHVLQIEYIDNLPAAGAAAVVSTDAVCGDPDRAPLTIIRDRELTAPGSELYYRQQC</sequence>
<dbReference type="EMBL" id="JACHWJ010000004">
    <property type="protein sequence ID" value="MBB2958483.1"/>
    <property type="molecule type" value="Genomic_DNA"/>
</dbReference>